<evidence type="ECO:0000313" key="2">
    <source>
        <dbReference type="Proteomes" id="UP001281761"/>
    </source>
</evidence>
<accession>A0ABQ9WVK7</accession>
<dbReference type="EMBL" id="JARBJD010000341">
    <property type="protein sequence ID" value="KAK2943529.1"/>
    <property type="molecule type" value="Genomic_DNA"/>
</dbReference>
<keyword evidence="2" id="KW-1185">Reference proteome</keyword>
<proteinExistence type="predicted"/>
<organism evidence="1 2">
    <name type="scientific">Blattamonas nauphoetae</name>
    <dbReference type="NCBI Taxonomy" id="2049346"/>
    <lineage>
        <taxon>Eukaryota</taxon>
        <taxon>Metamonada</taxon>
        <taxon>Preaxostyla</taxon>
        <taxon>Oxymonadida</taxon>
        <taxon>Blattamonas</taxon>
    </lineage>
</organism>
<dbReference type="Proteomes" id="UP001281761">
    <property type="component" value="Unassembled WGS sequence"/>
</dbReference>
<evidence type="ECO:0000313" key="1">
    <source>
        <dbReference type="EMBL" id="KAK2943529.1"/>
    </source>
</evidence>
<name>A0ABQ9WVK7_9EUKA</name>
<comment type="caution">
    <text evidence="1">The sequence shown here is derived from an EMBL/GenBank/DDBJ whole genome shotgun (WGS) entry which is preliminary data.</text>
</comment>
<protein>
    <submittedName>
        <fullName evidence="1">Uncharacterized protein</fullName>
    </submittedName>
</protein>
<reference evidence="1 2" key="1">
    <citation type="journal article" date="2022" name="bioRxiv">
        <title>Genomics of Preaxostyla Flagellates Illuminates Evolutionary Transitions and the Path Towards Mitochondrial Loss.</title>
        <authorList>
            <person name="Novak L.V.F."/>
            <person name="Treitli S.C."/>
            <person name="Pyrih J."/>
            <person name="Halakuc P."/>
            <person name="Pipaliya S.V."/>
            <person name="Vacek V."/>
            <person name="Brzon O."/>
            <person name="Soukal P."/>
            <person name="Eme L."/>
            <person name="Dacks J.B."/>
            <person name="Karnkowska A."/>
            <person name="Elias M."/>
            <person name="Hampl V."/>
        </authorList>
    </citation>
    <scope>NUCLEOTIDE SEQUENCE [LARGE SCALE GENOMIC DNA]</scope>
    <source>
        <strain evidence="1">NAU3</strain>
        <tissue evidence="1">Gut</tissue>
    </source>
</reference>
<sequence length="353" mass="39362">MTVRTITQIVHTLGRYSDHNSHEDIDDTSRSDSTSLYLESPISFQLAPYFAKRNLQMSSSLRRTLTYLPEFHPVKAPEFHRDNSQCDLTSPAELRSRKAIIETNLNSPKRFSDPNIHTVSGRTDCAQSHIITTIINFTNMQSHYDELTSLGSLLKANLLVQDKQSENRVIMNGLKILSTRITNLSALRHENDVEGNMNSSSTYLTPCQFAFLLCHVQTVFGGLPSQRNNDSVQLSPDCCSLFDLSSHTLGTGTDEANEDLIFNDTCPISATTGAKQASTRQMDRSSHFHALTELIHVSSDLSGGKGQTTTVDSTALVGHSYGDIMPDVQMLIAPYSHRTLQHRRWVPLFNCLT</sequence>
<gene>
    <name evidence="1" type="ORF">BLNAU_21546</name>
</gene>